<dbReference type="InterPro" id="IPR002053">
    <property type="entry name" value="Glyco_hydro_25"/>
</dbReference>
<evidence type="ECO:0000313" key="6">
    <source>
        <dbReference type="Proteomes" id="UP000551353"/>
    </source>
</evidence>
<keyword evidence="6" id="KW-1185">Reference proteome</keyword>
<comment type="caution">
    <text evidence="5">The sequence shown here is derived from an EMBL/GenBank/DDBJ whole genome shotgun (WGS) entry which is preliminary data.</text>
</comment>
<evidence type="ECO:0000256" key="3">
    <source>
        <dbReference type="ARBA" id="ARBA00023295"/>
    </source>
</evidence>
<protein>
    <submittedName>
        <fullName evidence="5">Lysozyme</fullName>
    </submittedName>
</protein>
<keyword evidence="2" id="KW-0378">Hydrolase</keyword>
<evidence type="ECO:0000256" key="2">
    <source>
        <dbReference type="ARBA" id="ARBA00022801"/>
    </source>
</evidence>
<dbReference type="EMBL" id="JACIFX010000002">
    <property type="protein sequence ID" value="MBB4228275.1"/>
    <property type="molecule type" value="Genomic_DNA"/>
</dbReference>
<dbReference type="SUPFAM" id="SSF51445">
    <property type="entry name" value="(Trans)glycosidases"/>
    <property type="match status" value="1"/>
</dbReference>
<dbReference type="PROSITE" id="PS51904">
    <property type="entry name" value="GLYCOSYL_HYDROL_F25_2"/>
    <property type="match status" value="1"/>
</dbReference>
<comment type="similarity">
    <text evidence="1">Belongs to the glycosyl hydrolase 25 family.</text>
</comment>
<evidence type="ECO:0000313" key="5">
    <source>
        <dbReference type="EMBL" id="MBB4228275.1"/>
    </source>
</evidence>
<accession>A0ABR6IKL5</accession>
<reference evidence="5 6" key="1">
    <citation type="submission" date="2020-08" db="EMBL/GenBank/DDBJ databases">
        <title>Genomic Encyclopedia of Type Strains, Phase IV (KMG-V): Genome sequencing to study the core and pangenomes of soil and plant-associated prokaryotes.</title>
        <authorList>
            <person name="Whitman W."/>
        </authorList>
    </citation>
    <scope>NUCLEOTIDE SEQUENCE [LARGE SCALE GENOMIC DNA]</scope>
    <source>
        <strain evidence="5 6">SEMIA 4087</strain>
    </source>
</reference>
<dbReference type="Proteomes" id="UP000551353">
    <property type="component" value="Unassembled WGS sequence"/>
</dbReference>
<keyword evidence="4" id="KW-0472">Membrane</keyword>
<feature type="transmembrane region" description="Helical" evidence="4">
    <location>
        <begin position="109"/>
        <end position="130"/>
    </location>
</feature>
<gene>
    <name evidence="5" type="ORF">GGD56_002101</name>
</gene>
<dbReference type="SMART" id="SM00641">
    <property type="entry name" value="Glyco_25"/>
    <property type="match status" value="1"/>
</dbReference>
<name>A0ABR6IKL5_9HYPH</name>
<evidence type="ECO:0000256" key="4">
    <source>
        <dbReference type="SAM" id="Phobius"/>
    </source>
</evidence>
<dbReference type="InterPro" id="IPR018077">
    <property type="entry name" value="Glyco_hydro_fam25_subgr"/>
</dbReference>
<dbReference type="InterPro" id="IPR017853">
    <property type="entry name" value="GH"/>
</dbReference>
<keyword evidence="4" id="KW-1133">Transmembrane helix</keyword>
<dbReference type="Gene3D" id="3.20.20.80">
    <property type="entry name" value="Glycosidases"/>
    <property type="match status" value="1"/>
</dbReference>
<proteinExistence type="inferred from homology"/>
<dbReference type="CDD" id="cd06413">
    <property type="entry name" value="GH25_muramidase_1"/>
    <property type="match status" value="1"/>
</dbReference>
<keyword evidence="3" id="KW-0326">Glycosidase</keyword>
<dbReference type="PANTHER" id="PTHR34135:SF2">
    <property type="entry name" value="LYSOZYME"/>
    <property type="match status" value="1"/>
</dbReference>
<organism evidence="5 6">
    <name type="scientific">Rhizobium mongolense</name>
    <dbReference type="NCBI Taxonomy" id="57676"/>
    <lineage>
        <taxon>Bacteria</taxon>
        <taxon>Pseudomonadati</taxon>
        <taxon>Pseudomonadota</taxon>
        <taxon>Alphaproteobacteria</taxon>
        <taxon>Hyphomicrobiales</taxon>
        <taxon>Rhizobiaceae</taxon>
        <taxon>Rhizobium/Agrobacterium group</taxon>
        <taxon>Rhizobium</taxon>
    </lineage>
</organism>
<keyword evidence="4" id="KW-0812">Transmembrane</keyword>
<sequence>MFILPKCNDPKNTAAGGPGRFSSLGIWETKTARPASALANNLPADNAGNRFHGGFYGAGTMFGQVLRKRRASRTQVQGWHGKSSAIFPVQAFSSQRRKRWSERASVKKAVQRAVIGAAILAVASASYLAYDFGMIRFNHPSIKDYPIQGIDVSHHQGDIDWKKLAAQLNVRFAIMKATEGGDHKDTRFARNWQAAKEAGIVRGAYHFFTFCRPGREQAQNVLETVPNEQGTLPIAIDLEFVGNCDKIPTVEQLTAEVNAFLAEIRSTHPGKPIFYVTQEFFDLYLKGNESSFPDHYLWLRSVFKEPEQEKCGRWSIWQFADNGKVDGIEGPVDLNALCPTETGLAALFTETAGR</sequence>
<dbReference type="PANTHER" id="PTHR34135">
    <property type="entry name" value="LYSOZYME"/>
    <property type="match status" value="1"/>
</dbReference>
<dbReference type="Pfam" id="PF01183">
    <property type="entry name" value="Glyco_hydro_25"/>
    <property type="match status" value="1"/>
</dbReference>
<evidence type="ECO:0000256" key="1">
    <source>
        <dbReference type="ARBA" id="ARBA00010646"/>
    </source>
</evidence>